<accession>A0AAV4C5T1</accession>
<gene>
    <name evidence="2" type="ORF">PoB_005344200</name>
</gene>
<sequence>MLNGRKSIRQHLSPGGRFLVFSRQRFAPQRPRETTFLSFQNARQKHGESLCDWADRVYDLALGASEIVANAGLTERDIELVLFKLCWTPCLQEAPNVIGSSISEKFQFTHAGMNGPMDSRRPADLHPFPIFSHSGPEYQSRFCKKKTLQESYTSDDNRQEYAPAGTWNRSRATKDMHSSLSKHRGTVSSQSDDMKLLQIFITCFVDGMRKVIAINF</sequence>
<name>A0AAV4C5T1_9GAST</name>
<keyword evidence="3" id="KW-1185">Reference proteome</keyword>
<dbReference type="AlphaFoldDB" id="A0AAV4C5T1"/>
<dbReference type="EMBL" id="BLXT01005873">
    <property type="protein sequence ID" value="GFO26937.1"/>
    <property type="molecule type" value="Genomic_DNA"/>
</dbReference>
<evidence type="ECO:0000313" key="2">
    <source>
        <dbReference type="EMBL" id="GFO26937.1"/>
    </source>
</evidence>
<protein>
    <submittedName>
        <fullName evidence="2">Uncharacterized protein</fullName>
    </submittedName>
</protein>
<comment type="caution">
    <text evidence="2">The sequence shown here is derived from an EMBL/GenBank/DDBJ whole genome shotgun (WGS) entry which is preliminary data.</text>
</comment>
<evidence type="ECO:0000256" key="1">
    <source>
        <dbReference type="SAM" id="MobiDB-lite"/>
    </source>
</evidence>
<proteinExistence type="predicted"/>
<dbReference type="Proteomes" id="UP000735302">
    <property type="component" value="Unassembled WGS sequence"/>
</dbReference>
<feature type="region of interest" description="Disordered" evidence="1">
    <location>
        <begin position="159"/>
        <end position="187"/>
    </location>
</feature>
<evidence type="ECO:0000313" key="3">
    <source>
        <dbReference type="Proteomes" id="UP000735302"/>
    </source>
</evidence>
<organism evidence="2 3">
    <name type="scientific">Plakobranchus ocellatus</name>
    <dbReference type="NCBI Taxonomy" id="259542"/>
    <lineage>
        <taxon>Eukaryota</taxon>
        <taxon>Metazoa</taxon>
        <taxon>Spiralia</taxon>
        <taxon>Lophotrochozoa</taxon>
        <taxon>Mollusca</taxon>
        <taxon>Gastropoda</taxon>
        <taxon>Heterobranchia</taxon>
        <taxon>Euthyneura</taxon>
        <taxon>Panpulmonata</taxon>
        <taxon>Sacoglossa</taxon>
        <taxon>Placobranchoidea</taxon>
        <taxon>Plakobranchidae</taxon>
        <taxon>Plakobranchus</taxon>
    </lineage>
</organism>
<reference evidence="2 3" key="1">
    <citation type="journal article" date="2021" name="Elife">
        <title>Chloroplast acquisition without the gene transfer in kleptoplastic sea slugs, Plakobranchus ocellatus.</title>
        <authorList>
            <person name="Maeda T."/>
            <person name="Takahashi S."/>
            <person name="Yoshida T."/>
            <person name="Shimamura S."/>
            <person name="Takaki Y."/>
            <person name="Nagai Y."/>
            <person name="Toyoda A."/>
            <person name="Suzuki Y."/>
            <person name="Arimoto A."/>
            <person name="Ishii H."/>
            <person name="Satoh N."/>
            <person name="Nishiyama T."/>
            <person name="Hasebe M."/>
            <person name="Maruyama T."/>
            <person name="Minagawa J."/>
            <person name="Obokata J."/>
            <person name="Shigenobu S."/>
        </authorList>
    </citation>
    <scope>NUCLEOTIDE SEQUENCE [LARGE SCALE GENOMIC DNA]</scope>
</reference>